<organism evidence="8 9">
    <name type="scientific">Ellagibacter isourolithinifaciens</name>
    <dbReference type="NCBI Taxonomy" id="2137581"/>
    <lineage>
        <taxon>Bacteria</taxon>
        <taxon>Bacillati</taxon>
        <taxon>Actinomycetota</taxon>
        <taxon>Coriobacteriia</taxon>
        <taxon>Eggerthellales</taxon>
        <taxon>Eggerthellaceae</taxon>
        <taxon>Ellagibacter</taxon>
    </lineage>
</organism>
<dbReference type="SUPFAM" id="SSF54862">
    <property type="entry name" value="4Fe-4S ferredoxins"/>
    <property type="match status" value="1"/>
</dbReference>
<comment type="caution">
    <text evidence="8">The sequence shown here is derived from an EMBL/GenBank/DDBJ whole genome shotgun (WGS) entry which is preliminary data.</text>
</comment>
<evidence type="ECO:0000313" key="9">
    <source>
        <dbReference type="Proteomes" id="UP000468668"/>
    </source>
</evidence>
<evidence type="ECO:0000256" key="5">
    <source>
        <dbReference type="ARBA" id="ARBA00023004"/>
    </source>
</evidence>
<dbReference type="GO" id="GO:0051539">
    <property type="term" value="F:4 iron, 4 sulfur cluster binding"/>
    <property type="evidence" value="ECO:0007669"/>
    <property type="project" value="UniProtKB-KW"/>
</dbReference>
<keyword evidence="9" id="KW-1185">Reference proteome</keyword>
<dbReference type="GO" id="GO:0030313">
    <property type="term" value="C:cell envelope"/>
    <property type="evidence" value="ECO:0007669"/>
    <property type="project" value="UniProtKB-SubCell"/>
</dbReference>
<accession>A0A6N6NJ24</accession>
<dbReference type="Proteomes" id="UP000468668">
    <property type="component" value="Unassembled WGS sequence"/>
</dbReference>
<keyword evidence="3" id="KW-0479">Metal-binding</keyword>
<keyword evidence="6" id="KW-0411">Iron-sulfur</keyword>
<keyword evidence="2" id="KW-0004">4Fe-4S</keyword>
<evidence type="ECO:0000256" key="1">
    <source>
        <dbReference type="ARBA" id="ARBA00004196"/>
    </source>
</evidence>
<dbReference type="InterPro" id="IPR017896">
    <property type="entry name" value="4Fe4S_Fe-S-bd"/>
</dbReference>
<dbReference type="PANTHER" id="PTHR43545:SF6">
    <property type="entry name" value="FORMATE DEHYDROGENASE, NITRATE-INDUCIBLE, IRON-SULFUR SUBUNIT"/>
    <property type="match status" value="1"/>
</dbReference>
<dbReference type="EMBL" id="WAJR01000036">
    <property type="protein sequence ID" value="KAB1636041.1"/>
    <property type="molecule type" value="Genomic_DNA"/>
</dbReference>
<keyword evidence="5" id="KW-0408">Iron</keyword>
<dbReference type="OrthoDB" id="5432641at2"/>
<dbReference type="RefSeq" id="WP_158050372.1">
    <property type="nucleotide sequence ID" value="NZ_WAJR01000036.1"/>
</dbReference>
<evidence type="ECO:0000313" key="8">
    <source>
        <dbReference type="EMBL" id="KAB1636041.1"/>
    </source>
</evidence>
<proteinExistence type="predicted"/>
<dbReference type="Gene3D" id="3.30.70.20">
    <property type="match status" value="1"/>
</dbReference>
<sequence length="111" mass="12381">MANALLIDYEYCTGCHACEVSCKKEKNLARGQWGIKILTDGPRELPDDKWEFNNIPMPTSLCDLCAERLESGKDPSCVHNCPANCMQFGTVEEMSKEVAKKGNRVIFVPVV</sequence>
<feature type="domain" description="4Fe-4S ferredoxin-type" evidence="7">
    <location>
        <begin position="3"/>
        <end position="32"/>
    </location>
</feature>
<evidence type="ECO:0000256" key="3">
    <source>
        <dbReference type="ARBA" id="ARBA00022723"/>
    </source>
</evidence>
<dbReference type="InterPro" id="IPR051555">
    <property type="entry name" value="FDH_Electron_Transfer_Unit"/>
</dbReference>
<protein>
    <submittedName>
        <fullName evidence="8">Oxidoreductase</fullName>
    </submittedName>
</protein>
<dbReference type="PANTHER" id="PTHR43545">
    <property type="entry name" value="FORMATE DEHYDROGENASE, NITRATE-INDUCIBLE, IRON-SULFUR SUBUNIT"/>
    <property type="match status" value="1"/>
</dbReference>
<dbReference type="PROSITE" id="PS51379">
    <property type="entry name" value="4FE4S_FER_2"/>
    <property type="match status" value="1"/>
</dbReference>
<dbReference type="GeneID" id="98658739"/>
<evidence type="ECO:0000259" key="7">
    <source>
        <dbReference type="PROSITE" id="PS51379"/>
    </source>
</evidence>
<comment type="subcellular location">
    <subcellularLocation>
        <location evidence="1">Cell envelope</location>
    </subcellularLocation>
</comment>
<gene>
    <name evidence="8" type="ORF">F8C90_09995</name>
</gene>
<evidence type="ECO:0000256" key="4">
    <source>
        <dbReference type="ARBA" id="ARBA00022737"/>
    </source>
</evidence>
<evidence type="ECO:0000256" key="6">
    <source>
        <dbReference type="ARBA" id="ARBA00023014"/>
    </source>
</evidence>
<name>A0A6N6NJ24_9ACTN</name>
<reference evidence="8 9" key="1">
    <citation type="submission" date="2019-09" db="EMBL/GenBank/DDBJ databases">
        <title>Whole genome shotgun sequencing (WGS) of Ellagibacter isourolithinifaciens DSM 104140(T) and Adlercreutzia muris DSM 29508(T).</title>
        <authorList>
            <person name="Stoll D.A."/>
            <person name="Danylec N."/>
            <person name="Huch M."/>
        </authorList>
    </citation>
    <scope>NUCLEOTIDE SEQUENCE [LARGE SCALE GENOMIC DNA]</scope>
    <source>
        <strain evidence="8 9">DSM 104140</strain>
    </source>
</reference>
<dbReference type="AlphaFoldDB" id="A0A6N6NJ24"/>
<dbReference type="GO" id="GO:0046872">
    <property type="term" value="F:metal ion binding"/>
    <property type="evidence" value="ECO:0007669"/>
    <property type="project" value="UniProtKB-KW"/>
</dbReference>
<keyword evidence="4" id="KW-0677">Repeat</keyword>
<evidence type="ECO:0000256" key="2">
    <source>
        <dbReference type="ARBA" id="ARBA00022485"/>
    </source>
</evidence>